<organism evidence="3 4">
    <name type="scientific">Mesobacillus campisalis</name>
    <dbReference type="NCBI Taxonomy" id="1408103"/>
    <lineage>
        <taxon>Bacteria</taxon>
        <taxon>Bacillati</taxon>
        <taxon>Bacillota</taxon>
        <taxon>Bacilli</taxon>
        <taxon>Bacillales</taxon>
        <taxon>Bacillaceae</taxon>
        <taxon>Mesobacillus</taxon>
    </lineage>
</organism>
<evidence type="ECO:0000313" key="3">
    <source>
        <dbReference type="EMBL" id="KKK38660.1"/>
    </source>
</evidence>
<feature type="compositionally biased region" description="Polar residues" evidence="1">
    <location>
        <begin position="11"/>
        <end position="25"/>
    </location>
</feature>
<evidence type="ECO:0000313" key="4">
    <source>
        <dbReference type="Proteomes" id="UP000034166"/>
    </source>
</evidence>
<dbReference type="Proteomes" id="UP000034166">
    <property type="component" value="Unassembled WGS sequence"/>
</dbReference>
<dbReference type="PANTHER" id="PTHR31157">
    <property type="entry name" value="SCP DOMAIN-CONTAINING PROTEIN"/>
    <property type="match status" value="1"/>
</dbReference>
<sequence length="247" mass="27705">MRTQKTDEQEMNISSFRTSKSSNEYPHTRPILVREARYQYVPVENDGRNWQEFYGQNDQQAMPNLEQGGQQAAPDYGTGQGRQAAPNQEQQAAPYQGGQAEPEPAPQQPAQEQQQDQQITQGISQTAQQVIDLTNDQRRQNGLQPLQADPQLSGVALKKSQDMQQNGYFSHTSPTYGSPFDMMRDFGVSYKTAGENIAQGQRSPQEVVNAWMNSPGHRQNILNPNYTHIGVGHAEAGNHWTQMFIGK</sequence>
<dbReference type="Gene3D" id="3.40.33.10">
    <property type="entry name" value="CAP"/>
    <property type="match status" value="1"/>
</dbReference>
<feature type="region of interest" description="Disordered" evidence="1">
    <location>
        <begin position="1"/>
        <end position="31"/>
    </location>
</feature>
<reference evidence="3 4" key="1">
    <citation type="submission" date="2015-04" db="EMBL/GenBank/DDBJ databases">
        <title>Taxonomic description and genome sequence of Bacillus campisalis sp. nov., a novel member of the genus Bacillus isolated from solar saltern.</title>
        <authorList>
            <person name="Mathan Kumar R."/>
            <person name="Kaur G."/>
            <person name="Kumar A."/>
            <person name="Singh N.K."/>
            <person name="Kaur N."/>
            <person name="Kumar N."/>
            <person name="Mayilraj S."/>
        </authorList>
    </citation>
    <scope>NUCLEOTIDE SEQUENCE [LARGE SCALE GENOMIC DNA]</scope>
    <source>
        <strain evidence="3 4">SA2-6</strain>
    </source>
</reference>
<comment type="caution">
    <text evidence="3">The sequence shown here is derived from an EMBL/GenBank/DDBJ whole genome shotgun (WGS) entry which is preliminary data.</text>
</comment>
<keyword evidence="4" id="KW-1185">Reference proteome</keyword>
<feature type="compositionally biased region" description="Polar residues" evidence="1">
    <location>
        <begin position="54"/>
        <end position="70"/>
    </location>
</feature>
<evidence type="ECO:0000256" key="1">
    <source>
        <dbReference type="SAM" id="MobiDB-lite"/>
    </source>
</evidence>
<accession>A0A0M2T1G7</accession>
<name>A0A0M2T1G7_9BACI</name>
<dbReference type="InterPro" id="IPR014258">
    <property type="entry name" value="CAP_domain_YkwD-like"/>
</dbReference>
<dbReference type="CDD" id="cd05379">
    <property type="entry name" value="CAP_bacterial"/>
    <property type="match status" value="1"/>
</dbReference>
<feature type="domain" description="SCP" evidence="2">
    <location>
        <begin position="132"/>
        <end position="243"/>
    </location>
</feature>
<protein>
    <recommendedName>
        <fullName evidence="2">SCP domain-containing protein</fullName>
    </recommendedName>
</protein>
<evidence type="ECO:0000259" key="2">
    <source>
        <dbReference type="Pfam" id="PF00188"/>
    </source>
</evidence>
<dbReference type="Pfam" id="PF00188">
    <property type="entry name" value="CAP"/>
    <property type="match status" value="1"/>
</dbReference>
<feature type="region of interest" description="Disordered" evidence="1">
    <location>
        <begin position="49"/>
        <end position="124"/>
    </location>
</feature>
<dbReference type="PATRIC" id="fig|1408103.3.peg.1825"/>
<dbReference type="SUPFAM" id="SSF55797">
    <property type="entry name" value="PR-1-like"/>
    <property type="match status" value="1"/>
</dbReference>
<gene>
    <name evidence="3" type="ORF">WQ57_08090</name>
</gene>
<dbReference type="NCBIfam" id="TIGR02909">
    <property type="entry name" value="spore_YkwD"/>
    <property type="match status" value="1"/>
</dbReference>
<feature type="compositionally biased region" description="Low complexity" evidence="1">
    <location>
        <begin position="83"/>
        <end position="122"/>
    </location>
</feature>
<dbReference type="PANTHER" id="PTHR31157:SF1">
    <property type="entry name" value="SCP DOMAIN-CONTAINING PROTEIN"/>
    <property type="match status" value="1"/>
</dbReference>
<dbReference type="InterPro" id="IPR035940">
    <property type="entry name" value="CAP_sf"/>
</dbReference>
<dbReference type="InterPro" id="IPR014044">
    <property type="entry name" value="CAP_dom"/>
</dbReference>
<dbReference type="EMBL" id="LAYY01000007">
    <property type="protein sequence ID" value="KKK38660.1"/>
    <property type="molecule type" value="Genomic_DNA"/>
</dbReference>
<proteinExistence type="predicted"/>
<dbReference type="AlphaFoldDB" id="A0A0M2T1G7"/>